<feature type="compositionally biased region" description="Gly residues" evidence="4">
    <location>
        <begin position="1121"/>
        <end position="1166"/>
    </location>
</feature>
<evidence type="ECO:0000256" key="5">
    <source>
        <dbReference type="SAM" id="Phobius"/>
    </source>
</evidence>
<feature type="compositionally biased region" description="Basic and acidic residues" evidence="4">
    <location>
        <begin position="1106"/>
        <end position="1120"/>
    </location>
</feature>
<dbReference type="GO" id="GO:0016020">
    <property type="term" value="C:membrane"/>
    <property type="evidence" value="ECO:0007669"/>
    <property type="project" value="UniProtKB-SubCell"/>
</dbReference>
<dbReference type="Gene3D" id="3.30.1370.120">
    <property type="match status" value="4"/>
</dbReference>
<feature type="region of interest" description="Disordered" evidence="4">
    <location>
        <begin position="1066"/>
        <end position="1166"/>
    </location>
</feature>
<evidence type="ECO:0000313" key="8">
    <source>
        <dbReference type="Proteomes" id="UP000002220"/>
    </source>
</evidence>
<dbReference type="PANTHER" id="PTHR30332">
    <property type="entry name" value="PROBABLE GENERAL SECRETION PATHWAY PROTEIN D"/>
    <property type="match status" value="1"/>
</dbReference>
<feature type="region of interest" description="Disordered" evidence="4">
    <location>
        <begin position="72"/>
        <end position="175"/>
    </location>
</feature>
<keyword evidence="5" id="KW-1133">Transmembrane helix</keyword>
<feature type="compositionally biased region" description="Low complexity" evidence="4">
    <location>
        <begin position="686"/>
        <end position="698"/>
    </location>
</feature>
<dbReference type="GO" id="GO:0015627">
    <property type="term" value="C:type II protein secretion system complex"/>
    <property type="evidence" value="ECO:0007669"/>
    <property type="project" value="TreeGrafter"/>
</dbReference>
<sequence>MDGKCSLKSSEQSSITSYGVFGTLGFMAACRLVAGCVLTAFLPALLTSADDVGRAVPLTALPWSVAAFAQETASPAPTGTAVTETSDDQPKSSTESTQPGKLEPQGTEAASSAPSTPAAEATKPAATPGAPTASGAPTTSGSQSPTGPSTTPATGTAPAATPTAPTTPAAPNALPKPVIAPKIEASFNPQPASISPAVDPERPFSFSFRYAPWADVLQLFATKAGLTLDLTEIPPGTFNYLDGRRYTPIEALDILNGYLLPKGFVLVRRDQFLVVANISSGIPPNLVPDVLPEELDNRGKNELMSVVIPLSGLDAEVAANEIRELVGPQGKVSALKNTNSVVVTDIGSNLRRIYRLLTSDGATGNRDLTFKSIALKHISSQEAERTVRRLFGLPTNSATTTTSSSSSSSDRSRWDDRGRDDRSRDPREQQPPPRTTSTTNSLAAKLQVTADPRTNSLLVAAPATLLPTVEDLIKSIDVDRGADGRPLAEDSPVSLRVYQVTSSDLAQVVKTISTLMPGTVVGEDTRYGKIFIQANENEHGEIDRLVKQLAGNASSSVAVVNLVKLDPVAASNTLRSLFSNEGREAPSIEPDAYGNRLMIRGTPEQLSQVKSLLSELGEDGTGQAKRATGQGMVRSLTLGGRDPEEVMQMMQKVWAASEESPIRVVVPSARNPVRELKTPGARRIEPTSVPESPPVERSPVTRELPVTQQIQPSREIASTVPQNRLLTVSRTSTLQDATQQEAEAVVLEEESASNQQSKNTPALSAEIPSAKDSNSQPATKASPGVSMTVNGDEIIMTSPDTNALDRLEELFSALSETIPARTRWTIFYLRSADATETATMLERLFPQSSVTASSAADSGGMFGGFTSGFSSMSRGMLSATGLDSLGSASQPVRIITDTRANALFVSGPADKVREIEQMLEILDAEELPQNARDRLPRSIPVNYADVEEVASIVNEVFKDKLESPQAMPGGGRSGRGGGDFNPLAMLMGQQGGQQGRGAQRGPEMTIGVDTRTSHLIVSANDTLFQQVSELVLDLDQRAKDARQTIRVITLDKADPTILSQSISSLMPKVSVSGSSRSRPSRSGSSSTGNNNNQNPPQPEQQQPNQDDIRRIMEQRMRERMGSGGSSSGFGGFGGGSNSSGGRPSGGFGSGGFGGSGRGSGSGRGGR</sequence>
<feature type="region of interest" description="Disordered" evidence="4">
    <location>
        <begin position="731"/>
        <end position="786"/>
    </location>
</feature>
<evidence type="ECO:0000313" key="7">
    <source>
        <dbReference type="EMBL" id="ADG69998.1"/>
    </source>
</evidence>
<feature type="compositionally biased region" description="Polar residues" evidence="4">
    <location>
        <begin position="72"/>
        <end position="84"/>
    </location>
</feature>
<feature type="compositionally biased region" description="Low complexity" evidence="4">
    <location>
        <begin position="1072"/>
        <end position="1105"/>
    </location>
</feature>
<feature type="region of interest" description="Disordered" evidence="4">
    <location>
        <begin position="679"/>
        <end position="701"/>
    </location>
</feature>
<keyword evidence="8" id="KW-1185">Reference proteome</keyword>
<feature type="transmembrane region" description="Helical" evidence="5">
    <location>
        <begin position="20"/>
        <end position="46"/>
    </location>
</feature>
<feature type="region of interest" description="Disordered" evidence="4">
    <location>
        <begin position="390"/>
        <end position="442"/>
    </location>
</feature>
<protein>
    <submittedName>
        <fullName evidence="7">NolW domain protein</fullName>
    </submittedName>
</protein>
<feature type="compositionally biased region" description="Polar residues" evidence="4">
    <location>
        <begin position="731"/>
        <end position="740"/>
    </location>
</feature>
<evidence type="ECO:0000256" key="1">
    <source>
        <dbReference type="ARBA" id="ARBA00004370"/>
    </source>
</evidence>
<dbReference type="PROSITE" id="PS51257">
    <property type="entry name" value="PROKAR_LIPOPROTEIN"/>
    <property type="match status" value="1"/>
</dbReference>
<comment type="subcellular location">
    <subcellularLocation>
        <location evidence="1">Membrane</location>
    </subcellularLocation>
</comment>
<organism evidence="7 8">
    <name type="scientific">Planctopirus limnophila (strain ATCC 43296 / DSM 3776 / IFAM 1008 / Mu 290)</name>
    <name type="common">Planctomyces limnophilus</name>
    <dbReference type="NCBI Taxonomy" id="521674"/>
    <lineage>
        <taxon>Bacteria</taxon>
        <taxon>Pseudomonadati</taxon>
        <taxon>Planctomycetota</taxon>
        <taxon>Planctomycetia</taxon>
        <taxon>Planctomycetales</taxon>
        <taxon>Planctomycetaceae</taxon>
        <taxon>Planctopirus</taxon>
    </lineage>
</organism>
<keyword evidence="5" id="KW-0812">Transmembrane</keyword>
<dbReference type="EMBL" id="CP001744">
    <property type="protein sequence ID" value="ADG69998.1"/>
    <property type="molecule type" value="Genomic_DNA"/>
</dbReference>
<feature type="domain" description="NolW-like" evidence="6">
    <location>
        <begin position="372"/>
        <end position="480"/>
    </location>
</feature>
<dbReference type="InterPro" id="IPR038591">
    <property type="entry name" value="NolW-like_sf"/>
</dbReference>
<evidence type="ECO:0000256" key="2">
    <source>
        <dbReference type="ARBA" id="ARBA00022729"/>
    </source>
</evidence>
<dbReference type="GO" id="GO:0009306">
    <property type="term" value="P:protein secretion"/>
    <property type="evidence" value="ECO:0007669"/>
    <property type="project" value="TreeGrafter"/>
</dbReference>
<dbReference type="InterPro" id="IPR050810">
    <property type="entry name" value="Bact_Secretion_Sys_Channel"/>
</dbReference>
<keyword evidence="3 5" id="KW-0472">Membrane</keyword>
<feature type="compositionally biased region" description="Low complexity" evidence="4">
    <location>
        <begin position="106"/>
        <end position="171"/>
    </location>
</feature>
<dbReference type="Pfam" id="PF03958">
    <property type="entry name" value="Secretin_N"/>
    <property type="match status" value="4"/>
</dbReference>
<dbReference type="OrthoDB" id="221929at2"/>
<accession>D5SZ97</accession>
<proteinExistence type="predicted"/>
<evidence type="ECO:0000259" key="6">
    <source>
        <dbReference type="Pfam" id="PF03958"/>
    </source>
</evidence>
<dbReference type="InterPro" id="IPR005644">
    <property type="entry name" value="NolW-like"/>
</dbReference>
<dbReference type="STRING" id="521674.Plim_4190"/>
<dbReference type="Proteomes" id="UP000002220">
    <property type="component" value="Chromosome"/>
</dbReference>
<feature type="domain" description="NolW-like" evidence="6">
    <location>
        <begin position="937"/>
        <end position="1038"/>
    </location>
</feature>
<gene>
    <name evidence="7" type="ordered locus">Plim_4190</name>
</gene>
<feature type="domain" description="NolW-like" evidence="6">
    <location>
        <begin position="826"/>
        <end position="924"/>
    </location>
</feature>
<evidence type="ECO:0000256" key="3">
    <source>
        <dbReference type="ARBA" id="ARBA00023136"/>
    </source>
</evidence>
<dbReference type="KEGG" id="plm:Plim_4190"/>
<dbReference type="PANTHER" id="PTHR30332:SF24">
    <property type="entry name" value="SECRETIN GSPD-RELATED"/>
    <property type="match status" value="1"/>
</dbReference>
<reference evidence="7 8" key="1">
    <citation type="journal article" date="2010" name="Stand. Genomic Sci.">
        <title>Complete genome sequence of Planctomyces limnophilus type strain (Mu 290).</title>
        <authorList>
            <person name="Labutti K."/>
            <person name="Sikorski J."/>
            <person name="Schneider S."/>
            <person name="Nolan M."/>
            <person name="Lucas S."/>
            <person name="Glavina Del Rio T."/>
            <person name="Tice H."/>
            <person name="Cheng J.F."/>
            <person name="Goodwin L."/>
            <person name="Pitluck S."/>
            <person name="Liolios K."/>
            <person name="Ivanova N."/>
            <person name="Mavromatis K."/>
            <person name="Mikhailova N."/>
            <person name="Pati A."/>
            <person name="Chen A."/>
            <person name="Palaniappan K."/>
            <person name="Land M."/>
            <person name="Hauser L."/>
            <person name="Chang Y.J."/>
            <person name="Jeffries C.D."/>
            <person name="Tindall B.J."/>
            <person name="Rohde M."/>
            <person name="Goker M."/>
            <person name="Woyke T."/>
            <person name="Bristow J."/>
            <person name="Eisen J.A."/>
            <person name="Markowitz V."/>
            <person name="Hugenholtz P."/>
            <person name="Kyrpides N.C."/>
            <person name="Klenk H.P."/>
            <person name="Lapidus A."/>
        </authorList>
    </citation>
    <scope>NUCLEOTIDE SEQUENCE [LARGE SCALE GENOMIC DNA]</scope>
    <source>
        <strain evidence="8">ATCC 43296 / DSM 3776 / IFAM 1008 / 290</strain>
    </source>
</reference>
<dbReference type="AlphaFoldDB" id="D5SZ97"/>
<dbReference type="RefSeq" id="WP_013112429.1">
    <property type="nucleotide sequence ID" value="NC_014148.1"/>
</dbReference>
<keyword evidence="2" id="KW-0732">Signal</keyword>
<evidence type="ECO:0000256" key="4">
    <source>
        <dbReference type="SAM" id="MobiDB-lite"/>
    </source>
</evidence>
<feature type="compositionally biased region" description="Basic and acidic residues" evidence="4">
    <location>
        <begin position="410"/>
        <end position="428"/>
    </location>
</feature>
<dbReference type="HOGENOM" id="CLU_006218_0_0_0"/>
<dbReference type="eggNOG" id="COG1450">
    <property type="taxonomic scope" value="Bacteria"/>
</dbReference>
<feature type="compositionally biased region" description="Polar residues" evidence="4">
    <location>
        <begin position="771"/>
        <end position="786"/>
    </location>
</feature>
<name>D5SZ97_PLAL2</name>
<feature type="domain" description="NolW-like" evidence="6">
    <location>
        <begin position="306"/>
        <end position="357"/>
    </location>
</feature>